<evidence type="ECO:0000256" key="1">
    <source>
        <dbReference type="SAM" id="SignalP"/>
    </source>
</evidence>
<dbReference type="GeneID" id="20329688"/>
<dbReference type="EMBL" id="KL597193">
    <property type="protein sequence ID" value="KER19499.1"/>
    <property type="molecule type" value="Genomic_DNA"/>
</dbReference>
<organism evidence="2 3">
    <name type="scientific">Opisthorchis viverrini</name>
    <name type="common">Southeast Asian liver fluke</name>
    <dbReference type="NCBI Taxonomy" id="6198"/>
    <lineage>
        <taxon>Eukaryota</taxon>
        <taxon>Metazoa</taxon>
        <taxon>Spiralia</taxon>
        <taxon>Lophotrochozoa</taxon>
        <taxon>Platyhelminthes</taxon>
        <taxon>Trematoda</taxon>
        <taxon>Digenea</taxon>
        <taxon>Opisthorchiida</taxon>
        <taxon>Opisthorchiata</taxon>
        <taxon>Opisthorchiidae</taxon>
        <taxon>Opisthorchis</taxon>
    </lineage>
</organism>
<dbReference type="CTD" id="20329688"/>
<dbReference type="RefSeq" id="XP_009176751.1">
    <property type="nucleotide sequence ID" value="XM_009178487.1"/>
</dbReference>
<gene>
    <name evidence="2" type="ORF">T265_15523</name>
</gene>
<proteinExistence type="predicted"/>
<keyword evidence="1" id="KW-0732">Signal</keyword>
<feature type="non-terminal residue" evidence="2">
    <location>
        <position position="326"/>
    </location>
</feature>
<evidence type="ECO:0000313" key="3">
    <source>
        <dbReference type="Proteomes" id="UP000054324"/>
    </source>
</evidence>
<feature type="chain" id="PRO_5001705372" evidence="1">
    <location>
        <begin position="22"/>
        <end position="326"/>
    </location>
</feature>
<feature type="signal peptide" evidence="1">
    <location>
        <begin position="1"/>
        <end position="21"/>
    </location>
</feature>
<keyword evidence="3" id="KW-1185">Reference proteome</keyword>
<name>A0A074ZWB5_OPIVI</name>
<sequence>MHVRLAPIVLWLDLRLAPTNSPSNTESQAAKRRSNPATDVLRRLRMLIFDGDSTMALAYNSESVFHVVSDGDDVRFKIGANLTASSRVGWQFSPSLNDAYLLSRRGMTPNRRLFSLFGFIHFKPPTNHFNGKSDRKMKPTDHNIKLHPTNNQDVHSGYFPATGGPGLEDQAFQLRRTMSQTFCRLFRVLELKCNMVFFATIDGVGITNAVPGFGIHCGPTNLDLSSLRMPCSPTYGSEEYSGNGFKVPSFFPPSRLAGLDGTNVGPIIIDLGNAAVPNFIVLGPPGARGSPSAQGFPSNASRVRHVEINGFRPFSLAIWSLICASY</sequence>
<accession>A0A074ZWB5</accession>
<dbReference type="KEGG" id="ovi:T265_15523"/>
<dbReference type="AlphaFoldDB" id="A0A074ZWB5"/>
<evidence type="ECO:0000313" key="2">
    <source>
        <dbReference type="EMBL" id="KER19499.1"/>
    </source>
</evidence>
<reference evidence="2 3" key="1">
    <citation type="submission" date="2013-11" db="EMBL/GenBank/DDBJ databases">
        <title>Opisthorchis viverrini - life in the bile duct.</title>
        <authorList>
            <person name="Young N.D."/>
            <person name="Nagarajan N."/>
            <person name="Lin S.J."/>
            <person name="Korhonen P.K."/>
            <person name="Jex A.R."/>
            <person name="Hall R.S."/>
            <person name="Safavi-Hemami H."/>
            <person name="Kaewkong W."/>
            <person name="Bertrand D."/>
            <person name="Gao S."/>
            <person name="Seet Q."/>
            <person name="Wongkham S."/>
            <person name="Teh B.T."/>
            <person name="Wongkham C."/>
            <person name="Intapan P.M."/>
            <person name="Maleewong W."/>
            <person name="Yang X."/>
            <person name="Hu M."/>
            <person name="Wang Z."/>
            <person name="Hofmann A."/>
            <person name="Sternberg P.W."/>
            <person name="Tan P."/>
            <person name="Wang J."/>
            <person name="Gasser R.B."/>
        </authorList>
    </citation>
    <scope>NUCLEOTIDE SEQUENCE [LARGE SCALE GENOMIC DNA]</scope>
</reference>
<dbReference type="Proteomes" id="UP000054324">
    <property type="component" value="Unassembled WGS sequence"/>
</dbReference>
<protein>
    <submittedName>
        <fullName evidence="2">Uncharacterized protein</fullName>
    </submittedName>
</protein>